<evidence type="ECO:0000256" key="1">
    <source>
        <dbReference type="ARBA" id="ARBA00004141"/>
    </source>
</evidence>
<proteinExistence type="predicted"/>
<evidence type="ECO:0000256" key="5">
    <source>
        <dbReference type="ARBA" id="ARBA00023136"/>
    </source>
</evidence>
<dbReference type="Gene3D" id="1.20.1250.20">
    <property type="entry name" value="MFS general substrate transporter like domains"/>
    <property type="match status" value="1"/>
</dbReference>
<dbReference type="EMBL" id="CAJOBH010072849">
    <property type="protein sequence ID" value="CAF4480121.1"/>
    <property type="molecule type" value="Genomic_DNA"/>
</dbReference>
<dbReference type="GO" id="GO:0016020">
    <property type="term" value="C:membrane"/>
    <property type="evidence" value="ECO:0007669"/>
    <property type="project" value="UniProtKB-SubCell"/>
</dbReference>
<dbReference type="AlphaFoldDB" id="A0A821J4Q1"/>
<evidence type="ECO:0000256" key="6">
    <source>
        <dbReference type="SAM" id="Phobius"/>
    </source>
</evidence>
<dbReference type="PROSITE" id="PS50850">
    <property type="entry name" value="MFS"/>
    <property type="match status" value="1"/>
</dbReference>
<feature type="transmembrane region" description="Helical" evidence="6">
    <location>
        <begin position="6"/>
        <end position="26"/>
    </location>
</feature>
<evidence type="ECO:0000313" key="8">
    <source>
        <dbReference type="EMBL" id="CAF4480121.1"/>
    </source>
</evidence>
<evidence type="ECO:0000256" key="3">
    <source>
        <dbReference type="ARBA" id="ARBA00022692"/>
    </source>
</evidence>
<keyword evidence="5 6" id="KW-0472">Membrane</keyword>
<reference evidence="9" key="1">
    <citation type="submission" date="2021-02" db="EMBL/GenBank/DDBJ databases">
        <authorList>
            <person name="Nowell W R."/>
        </authorList>
    </citation>
    <scope>NUCLEOTIDE SEQUENCE</scope>
</reference>
<dbReference type="EMBL" id="CAJOBI010134054">
    <property type="protein sequence ID" value="CAF4737760.1"/>
    <property type="molecule type" value="Genomic_DNA"/>
</dbReference>
<organism evidence="9 12">
    <name type="scientific">Rotaria magnacalcarata</name>
    <dbReference type="NCBI Taxonomy" id="392030"/>
    <lineage>
        <taxon>Eukaryota</taxon>
        <taxon>Metazoa</taxon>
        <taxon>Spiralia</taxon>
        <taxon>Gnathifera</taxon>
        <taxon>Rotifera</taxon>
        <taxon>Eurotatoria</taxon>
        <taxon>Bdelloidea</taxon>
        <taxon>Philodinida</taxon>
        <taxon>Philodinidae</taxon>
        <taxon>Rotaria</taxon>
    </lineage>
</organism>
<dbReference type="EMBL" id="CAJOBG010103426">
    <property type="protein sequence ID" value="CAF4712503.1"/>
    <property type="molecule type" value="Genomic_DNA"/>
</dbReference>
<keyword evidence="12" id="KW-1185">Reference proteome</keyword>
<evidence type="ECO:0000313" key="9">
    <source>
        <dbReference type="EMBL" id="CAF4712503.1"/>
    </source>
</evidence>
<evidence type="ECO:0000256" key="4">
    <source>
        <dbReference type="ARBA" id="ARBA00022989"/>
    </source>
</evidence>
<name>A0A821J4Q1_9BILA</name>
<evidence type="ECO:0000313" key="10">
    <source>
        <dbReference type="EMBL" id="CAF4737760.1"/>
    </source>
</evidence>
<dbReference type="PANTHER" id="PTHR23503">
    <property type="entry name" value="SOLUTE CARRIER FAMILY 2"/>
    <property type="match status" value="1"/>
</dbReference>
<dbReference type="Proteomes" id="UP000676336">
    <property type="component" value="Unassembled WGS sequence"/>
</dbReference>
<dbReference type="GO" id="GO:0015149">
    <property type="term" value="F:hexose transmembrane transporter activity"/>
    <property type="evidence" value="ECO:0007669"/>
    <property type="project" value="TreeGrafter"/>
</dbReference>
<evidence type="ECO:0000256" key="2">
    <source>
        <dbReference type="ARBA" id="ARBA00022448"/>
    </source>
</evidence>
<comment type="subcellular location">
    <subcellularLocation>
        <location evidence="1">Membrane</location>
        <topology evidence="1">Multi-pass membrane protein</topology>
    </subcellularLocation>
</comment>
<comment type="caution">
    <text evidence="9">The sequence shown here is derived from an EMBL/GenBank/DDBJ whole genome shotgun (WGS) entry which is preliminary data.</text>
</comment>
<dbReference type="Proteomes" id="UP000681967">
    <property type="component" value="Unassembled WGS sequence"/>
</dbReference>
<dbReference type="Proteomes" id="UP000663866">
    <property type="component" value="Unassembled WGS sequence"/>
</dbReference>
<dbReference type="InterPro" id="IPR036259">
    <property type="entry name" value="MFS_trans_sf"/>
</dbReference>
<evidence type="ECO:0000259" key="7">
    <source>
        <dbReference type="PROSITE" id="PS50850"/>
    </source>
</evidence>
<keyword evidence="2" id="KW-0813">Transport</keyword>
<feature type="domain" description="Major facilitator superfamily (MFS) profile" evidence="7">
    <location>
        <begin position="1"/>
        <end position="61"/>
    </location>
</feature>
<sequence length="61" mass="6579">FVYIFVVFFAIGPGSVPWVILPEIFAQGARPAATSVAVVTNWMSNFAVGLIFPLLAVSESY</sequence>
<keyword evidence="4 6" id="KW-1133">Transmembrane helix</keyword>
<dbReference type="InterPro" id="IPR005828">
    <property type="entry name" value="MFS_sugar_transport-like"/>
</dbReference>
<protein>
    <recommendedName>
        <fullName evidence="7">Major facilitator superfamily (MFS) profile domain-containing protein</fullName>
    </recommendedName>
</protein>
<dbReference type="InterPro" id="IPR020846">
    <property type="entry name" value="MFS_dom"/>
</dbReference>
<accession>A0A821J4Q1</accession>
<keyword evidence="3 6" id="KW-0812">Transmembrane</keyword>
<dbReference type="Pfam" id="PF00083">
    <property type="entry name" value="Sugar_tr"/>
    <property type="match status" value="1"/>
</dbReference>
<feature type="non-terminal residue" evidence="9">
    <location>
        <position position="1"/>
    </location>
</feature>
<dbReference type="PANTHER" id="PTHR23503:SF8">
    <property type="entry name" value="FACILITATED GLUCOSE TRANSPORTER PROTEIN 1"/>
    <property type="match status" value="1"/>
</dbReference>
<dbReference type="Proteomes" id="UP000681720">
    <property type="component" value="Unassembled WGS sequence"/>
</dbReference>
<evidence type="ECO:0000313" key="12">
    <source>
        <dbReference type="Proteomes" id="UP000663866"/>
    </source>
</evidence>
<dbReference type="InterPro" id="IPR045263">
    <property type="entry name" value="GLUT"/>
</dbReference>
<dbReference type="EMBL" id="CAJOBJ010167535">
    <property type="protein sequence ID" value="CAF4870258.1"/>
    <property type="molecule type" value="Genomic_DNA"/>
</dbReference>
<gene>
    <name evidence="8" type="ORF">BYL167_LOCUS35083</name>
    <name evidence="11" type="ORF">GIL414_LOCUS50344</name>
    <name evidence="9" type="ORF">OVN521_LOCUS48793</name>
    <name evidence="10" type="ORF">SMN809_LOCUS44572</name>
</gene>
<feature type="transmembrane region" description="Helical" evidence="6">
    <location>
        <begin position="38"/>
        <end position="57"/>
    </location>
</feature>
<evidence type="ECO:0000313" key="11">
    <source>
        <dbReference type="EMBL" id="CAF4870258.1"/>
    </source>
</evidence>